<dbReference type="InterPro" id="IPR036866">
    <property type="entry name" value="RibonucZ/Hydroxyglut_hydro"/>
</dbReference>
<dbReference type="Pfam" id="PF00753">
    <property type="entry name" value="Lactamase_B"/>
    <property type="match status" value="1"/>
</dbReference>
<dbReference type="PANTHER" id="PTHR30619:SF1">
    <property type="entry name" value="RECOMBINATION PROTEIN 2"/>
    <property type="match status" value="1"/>
</dbReference>
<gene>
    <name evidence="2" type="ORF">CO088_00475</name>
</gene>
<dbReference type="SMART" id="SM00849">
    <property type="entry name" value="Lactamase_B"/>
    <property type="match status" value="1"/>
</dbReference>
<accession>A0A2M8D9T7</accession>
<evidence type="ECO:0000313" key="3">
    <source>
        <dbReference type="Proteomes" id="UP000229236"/>
    </source>
</evidence>
<feature type="domain" description="Metallo-beta-lactamase" evidence="1">
    <location>
        <begin position="51"/>
        <end position="248"/>
    </location>
</feature>
<dbReference type="CDD" id="cd07731">
    <property type="entry name" value="ComA-like_MBL-fold"/>
    <property type="match status" value="1"/>
</dbReference>
<evidence type="ECO:0000313" key="2">
    <source>
        <dbReference type="EMBL" id="PJB83929.1"/>
    </source>
</evidence>
<evidence type="ECO:0000259" key="1">
    <source>
        <dbReference type="SMART" id="SM00849"/>
    </source>
</evidence>
<name>A0A2M8D9T7_9BACT</name>
<dbReference type="SUPFAM" id="SSF56281">
    <property type="entry name" value="Metallo-hydrolase/oxidoreductase"/>
    <property type="match status" value="1"/>
</dbReference>
<dbReference type="InterPro" id="IPR035681">
    <property type="entry name" value="ComA-like_MBL"/>
</dbReference>
<dbReference type="Gene3D" id="3.60.15.10">
    <property type="entry name" value="Ribonuclease Z/Hydroxyacylglutathione hydrolase-like"/>
    <property type="match status" value="1"/>
</dbReference>
<dbReference type="PANTHER" id="PTHR30619">
    <property type="entry name" value="DNA INTERNALIZATION/COMPETENCE PROTEIN COMEC/REC2"/>
    <property type="match status" value="1"/>
</dbReference>
<sequence>MFNPHSMKQSAKSARVVILILLVAFNGVIWYAVAHAEIHRELKVTFLDIGQGDAIFIEAPNGNQLLIDGSPNKAVVRELAKVMPFYDRSIDVLMASHPDQDHIGGLTDVSDRFTIGLFTYSGAESDTGAYTDLIESIDAHHVGKVVIGRGSRIILAPDVSIDILFPDRDVSGMESNSTSIVAKLVYGDTAFLFTGDLPSSIENYLTWLDPKDIDVDVLKLGHHGSKTSSSEAFLGATSPRYAIISAGKDNSYGHPHEEVLDRLAKYNISALGTYEEGTIVFESDGEQLLRKK</sequence>
<reference evidence="3" key="1">
    <citation type="submission" date="2017-09" db="EMBL/GenBank/DDBJ databases">
        <title>Depth-based differentiation of microbial function through sediment-hosted aquifers and enrichment of novel symbionts in the deep terrestrial subsurface.</title>
        <authorList>
            <person name="Probst A.J."/>
            <person name="Ladd B."/>
            <person name="Jarett J.K."/>
            <person name="Geller-Mcgrath D.E."/>
            <person name="Sieber C.M.K."/>
            <person name="Emerson J.B."/>
            <person name="Anantharaman K."/>
            <person name="Thomas B.C."/>
            <person name="Malmstrom R."/>
            <person name="Stieglmeier M."/>
            <person name="Klingl A."/>
            <person name="Woyke T."/>
            <person name="Ryan C.M."/>
            <person name="Banfield J.F."/>
        </authorList>
    </citation>
    <scope>NUCLEOTIDE SEQUENCE [LARGE SCALE GENOMIC DNA]</scope>
</reference>
<proteinExistence type="predicted"/>
<dbReference type="EMBL" id="PFTM01000014">
    <property type="protein sequence ID" value="PJB83929.1"/>
    <property type="molecule type" value="Genomic_DNA"/>
</dbReference>
<organism evidence="2 3">
    <name type="scientific">Candidatus Yonathbacteria bacterium CG_4_9_14_0_8_um_filter_46_47</name>
    <dbReference type="NCBI Taxonomy" id="1975106"/>
    <lineage>
        <taxon>Bacteria</taxon>
        <taxon>Candidatus Yonathiibacteriota</taxon>
    </lineage>
</organism>
<comment type="caution">
    <text evidence="2">The sequence shown here is derived from an EMBL/GenBank/DDBJ whole genome shotgun (WGS) entry which is preliminary data.</text>
</comment>
<dbReference type="Proteomes" id="UP000229236">
    <property type="component" value="Unassembled WGS sequence"/>
</dbReference>
<dbReference type="InterPro" id="IPR001279">
    <property type="entry name" value="Metallo-B-lactamas"/>
</dbReference>
<dbReference type="InterPro" id="IPR052159">
    <property type="entry name" value="Competence_DNA_uptake"/>
</dbReference>
<protein>
    <recommendedName>
        <fullName evidence="1">Metallo-beta-lactamase domain-containing protein</fullName>
    </recommendedName>
</protein>
<dbReference type="AlphaFoldDB" id="A0A2M8D9T7"/>